<evidence type="ECO:0000256" key="4">
    <source>
        <dbReference type="HAMAP-Rule" id="MF_00805"/>
    </source>
</evidence>
<evidence type="ECO:0000256" key="2">
    <source>
        <dbReference type="ARBA" id="ARBA00022490"/>
    </source>
</evidence>
<evidence type="ECO:0000256" key="5">
    <source>
        <dbReference type="PIRSR" id="PIRSR002736-50"/>
    </source>
</evidence>
<dbReference type="RefSeq" id="WP_090067961.1">
    <property type="nucleotide sequence ID" value="NZ_FOVR01000001.1"/>
</dbReference>
<dbReference type="NCBIfam" id="NF009726">
    <property type="entry name" value="PRK13253.1"/>
    <property type="match status" value="1"/>
</dbReference>
<dbReference type="GO" id="GO:0016829">
    <property type="term" value="F:lyase activity"/>
    <property type="evidence" value="ECO:0007669"/>
    <property type="project" value="UniProtKB-KW"/>
</dbReference>
<dbReference type="PIRSF" id="PIRSF002736">
    <property type="entry name" value="Citrt_lyas_gamma"/>
    <property type="match status" value="1"/>
</dbReference>
<dbReference type="AlphaFoldDB" id="A0A1I4ZT76"/>
<dbReference type="EMBL" id="FOVR01000001">
    <property type="protein sequence ID" value="SFN53454.1"/>
    <property type="molecule type" value="Genomic_DNA"/>
</dbReference>
<accession>A0A1I4ZT76</accession>
<evidence type="ECO:0000256" key="3">
    <source>
        <dbReference type="ARBA" id="ARBA00022553"/>
    </source>
</evidence>
<keyword evidence="7" id="KW-1185">Reference proteome</keyword>
<sequence length="98" mass="10582">MQIIQEALAGTLESSDLFVRVSPSEGPLELILNSEVQHQFGDQIRKVAQETFAKLGVSEGATVIIEDKGALDCVIEARLEAALLRAAGDKSVEWETLS</sequence>
<organism evidence="6 7">
    <name type="scientific">Cohaesibacter marisflavi</name>
    <dbReference type="NCBI Taxonomy" id="655353"/>
    <lineage>
        <taxon>Bacteria</taxon>
        <taxon>Pseudomonadati</taxon>
        <taxon>Pseudomonadota</taxon>
        <taxon>Alphaproteobacteria</taxon>
        <taxon>Hyphomicrobiales</taxon>
        <taxon>Cohaesibacteraceae</taxon>
    </lineage>
</organism>
<protein>
    <recommendedName>
        <fullName evidence="4">Citrate lyase acyl carrier protein</fullName>
    </recommendedName>
    <alternativeName>
        <fullName evidence="4">Citrate lyase gamma chain</fullName>
    </alternativeName>
</protein>
<dbReference type="OrthoDB" id="9798736at2"/>
<comment type="function">
    <text evidence="4">Covalent carrier of the coenzyme of citrate lyase.</text>
</comment>
<dbReference type="STRING" id="655353.SAMN04488056_101210"/>
<evidence type="ECO:0000313" key="6">
    <source>
        <dbReference type="EMBL" id="SFN53454.1"/>
    </source>
</evidence>
<dbReference type="NCBIfam" id="TIGR01608">
    <property type="entry name" value="citD"/>
    <property type="match status" value="1"/>
</dbReference>
<dbReference type="HAMAP" id="MF_00805">
    <property type="entry name" value="CitD"/>
    <property type="match status" value="1"/>
</dbReference>
<evidence type="ECO:0000256" key="1">
    <source>
        <dbReference type="ARBA" id="ARBA00004496"/>
    </source>
</evidence>
<dbReference type="Proteomes" id="UP000199236">
    <property type="component" value="Unassembled WGS sequence"/>
</dbReference>
<name>A0A1I4ZT76_9HYPH</name>
<evidence type="ECO:0000313" key="7">
    <source>
        <dbReference type="Proteomes" id="UP000199236"/>
    </source>
</evidence>
<keyword evidence="3 4" id="KW-0597">Phosphoprotein</keyword>
<comment type="subcellular location">
    <subcellularLocation>
        <location evidence="1 4">Cytoplasm</location>
    </subcellularLocation>
</comment>
<dbReference type="Pfam" id="PF06857">
    <property type="entry name" value="ACP"/>
    <property type="match status" value="1"/>
</dbReference>
<gene>
    <name evidence="4" type="primary">citD</name>
    <name evidence="6" type="ORF">SAMN04488056_101210</name>
</gene>
<feature type="modified residue" description="O-(phosphoribosyl dephospho-coenzyme A)serine" evidence="4 5">
    <location>
        <position position="14"/>
    </location>
</feature>
<comment type="subunit">
    <text evidence="4">Oligomer with a subunit composition of (alpha,beta,gamma)6.</text>
</comment>
<keyword evidence="6" id="KW-0456">Lyase</keyword>
<dbReference type="InterPro" id="IPR006495">
    <property type="entry name" value="CitD"/>
</dbReference>
<keyword evidence="2 4" id="KW-0963">Cytoplasm</keyword>
<reference evidence="6 7" key="1">
    <citation type="submission" date="2016-10" db="EMBL/GenBank/DDBJ databases">
        <authorList>
            <person name="de Groot N.N."/>
        </authorList>
    </citation>
    <scope>NUCLEOTIDE SEQUENCE [LARGE SCALE GENOMIC DNA]</scope>
    <source>
        <strain evidence="6 7">CGMCC 1.9157</strain>
    </source>
</reference>
<dbReference type="InterPro" id="IPR023439">
    <property type="entry name" value="Mal_deCO2ase/Cit_lyase_ACP"/>
</dbReference>
<proteinExistence type="inferred from homology"/>
<comment type="similarity">
    <text evidence="4">Belongs to the CitD family.</text>
</comment>
<dbReference type="GO" id="GO:0005737">
    <property type="term" value="C:cytoplasm"/>
    <property type="evidence" value="ECO:0007669"/>
    <property type="project" value="UniProtKB-SubCell"/>
</dbReference>